<protein>
    <submittedName>
        <fullName evidence="2">Uncharacterized protein</fullName>
    </submittedName>
</protein>
<dbReference type="EMBL" id="BPLR01010457">
    <property type="protein sequence ID" value="GIY39391.1"/>
    <property type="molecule type" value="Genomic_DNA"/>
</dbReference>
<dbReference type="Proteomes" id="UP001054945">
    <property type="component" value="Unassembled WGS sequence"/>
</dbReference>
<accession>A0AAV4T209</accession>
<sequence>MPSGEDKMTHFSNSRHVEDESESQGSLVPISVAPQMLEQAKKKKQKNEGAGGLVEEIRKCGIQRLGGARVGSCRAPRV</sequence>
<comment type="caution">
    <text evidence="2">The sequence shown here is derived from an EMBL/GenBank/DDBJ whole genome shotgun (WGS) entry which is preliminary data.</text>
</comment>
<reference evidence="2 3" key="1">
    <citation type="submission" date="2021-06" db="EMBL/GenBank/DDBJ databases">
        <title>Caerostris extrusa draft genome.</title>
        <authorList>
            <person name="Kono N."/>
            <person name="Arakawa K."/>
        </authorList>
    </citation>
    <scope>NUCLEOTIDE SEQUENCE [LARGE SCALE GENOMIC DNA]</scope>
</reference>
<dbReference type="AlphaFoldDB" id="A0AAV4T209"/>
<gene>
    <name evidence="2" type="ORF">CEXT_594231</name>
</gene>
<feature type="region of interest" description="Disordered" evidence="1">
    <location>
        <begin position="1"/>
        <end position="27"/>
    </location>
</feature>
<evidence type="ECO:0000313" key="3">
    <source>
        <dbReference type="Proteomes" id="UP001054945"/>
    </source>
</evidence>
<name>A0AAV4T209_CAEEX</name>
<evidence type="ECO:0000256" key="1">
    <source>
        <dbReference type="SAM" id="MobiDB-lite"/>
    </source>
</evidence>
<evidence type="ECO:0000313" key="2">
    <source>
        <dbReference type="EMBL" id="GIY39391.1"/>
    </source>
</evidence>
<keyword evidence="3" id="KW-1185">Reference proteome</keyword>
<organism evidence="2 3">
    <name type="scientific">Caerostris extrusa</name>
    <name type="common">Bark spider</name>
    <name type="synonym">Caerostris bankana</name>
    <dbReference type="NCBI Taxonomy" id="172846"/>
    <lineage>
        <taxon>Eukaryota</taxon>
        <taxon>Metazoa</taxon>
        <taxon>Ecdysozoa</taxon>
        <taxon>Arthropoda</taxon>
        <taxon>Chelicerata</taxon>
        <taxon>Arachnida</taxon>
        <taxon>Araneae</taxon>
        <taxon>Araneomorphae</taxon>
        <taxon>Entelegynae</taxon>
        <taxon>Araneoidea</taxon>
        <taxon>Araneidae</taxon>
        <taxon>Caerostris</taxon>
    </lineage>
</organism>
<proteinExistence type="predicted"/>